<feature type="compositionally biased region" description="Low complexity" evidence="2">
    <location>
        <begin position="139"/>
        <end position="149"/>
    </location>
</feature>
<keyword evidence="5" id="KW-1185">Reference proteome</keyword>
<sequence length="155" mass="17605">MRSQFILFTLLLAFAVHTPAAEIDNELKRLQNILTTLNQELEATYRQFQMIQEARRANAQQEISSGPRPGLDNRNYDDIIAAQNEARDRGKELSREMNQLLTKVKEIEVQKQPLLQRVYELVRTNSASNSELQPVEAPTTTGKTQTQGKSPAIKP</sequence>
<keyword evidence="1" id="KW-0175">Coiled coil</keyword>
<evidence type="ECO:0008006" key="6">
    <source>
        <dbReference type="Google" id="ProtNLM"/>
    </source>
</evidence>
<dbReference type="AlphaFoldDB" id="A0A4R3Y3K0"/>
<feature type="chain" id="PRO_5020510129" description="LTXXQ motif family protein" evidence="3">
    <location>
        <begin position="21"/>
        <end position="155"/>
    </location>
</feature>
<feature type="coiled-coil region" evidence="1">
    <location>
        <begin position="83"/>
        <end position="110"/>
    </location>
</feature>
<keyword evidence="3" id="KW-0732">Signal</keyword>
<name>A0A4R3Y3K0_9PROT</name>
<dbReference type="RefSeq" id="WP_124946643.1">
    <property type="nucleotide sequence ID" value="NZ_BHVT01000037.1"/>
</dbReference>
<evidence type="ECO:0000256" key="3">
    <source>
        <dbReference type="SAM" id="SignalP"/>
    </source>
</evidence>
<dbReference type="EMBL" id="SMCO01000008">
    <property type="protein sequence ID" value="TCV85931.1"/>
    <property type="molecule type" value="Genomic_DNA"/>
</dbReference>
<feature type="signal peptide" evidence="3">
    <location>
        <begin position="1"/>
        <end position="20"/>
    </location>
</feature>
<evidence type="ECO:0000313" key="4">
    <source>
        <dbReference type="EMBL" id="TCV85931.1"/>
    </source>
</evidence>
<evidence type="ECO:0000313" key="5">
    <source>
        <dbReference type="Proteomes" id="UP000295367"/>
    </source>
</evidence>
<reference evidence="4 5" key="1">
    <citation type="submission" date="2019-03" db="EMBL/GenBank/DDBJ databases">
        <title>Genomic Encyclopedia of Type Strains, Phase IV (KMG-IV): sequencing the most valuable type-strain genomes for metagenomic binning, comparative biology and taxonomic classification.</title>
        <authorList>
            <person name="Goeker M."/>
        </authorList>
    </citation>
    <scope>NUCLEOTIDE SEQUENCE [LARGE SCALE GENOMIC DNA]</scope>
    <source>
        <strain evidence="4 5">DSM 100309</strain>
    </source>
</reference>
<dbReference type="Proteomes" id="UP000295367">
    <property type="component" value="Unassembled WGS sequence"/>
</dbReference>
<feature type="region of interest" description="Disordered" evidence="2">
    <location>
        <begin position="125"/>
        <end position="155"/>
    </location>
</feature>
<organism evidence="4 5">
    <name type="scientific">Sulfurirhabdus autotrophica</name>
    <dbReference type="NCBI Taxonomy" id="1706046"/>
    <lineage>
        <taxon>Bacteria</taxon>
        <taxon>Pseudomonadati</taxon>
        <taxon>Pseudomonadota</taxon>
        <taxon>Betaproteobacteria</taxon>
        <taxon>Nitrosomonadales</taxon>
        <taxon>Sulfuricellaceae</taxon>
        <taxon>Sulfurirhabdus</taxon>
    </lineage>
</organism>
<comment type="caution">
    <text evidence="4">The sequence shown here is derived from an EMBL/GenBank/DDBJ whole genome shotgun (WGS) entry which is preliminary data.</text>
</comment>
<evidence type="ECO:0000256" key="2">
    <source>
        <dbReference type="SAM" id="MobiDB-lite"/>
    </source>
</evidence>
<proteinExistence type="predicted"/>
<accession>A0A4R3Y3K0</accession>
<feature type="coiled-coil region" evidence="1">
    <location>
        <begin position="20"/>
        <end position="47"/>
    </location>
</feature>
<dbReference type="OrthoDB" id="8547564at2"/>
<gene>
    <name evidence="4" type="ORF">EDC63_108139</name>
</gene>
<protein>
    <recommendedName>
        <fullName evidence="6">LTXXQ motif family protein</fullName>
    </recommendedName>
</protein>
<evidence type="ECO:0000256" key="1">
    <source>
        <dbReference type="SAM" id="Coils"/>
    </source>
</evidence>